<organism evidence="2 3">
    <name type="scientific">Roseovarius litoreus</name>
    <dbReference type="NCBI Taxonomy" id="1155722"/>
    <lineage>
        <taxon>Bacteria</taxon>
        <taxon>Pseudomonadati</taxon>
        <taxon>Pseudomonadota</taxon>
        <taxon>Alphaproteobacteria</taxon>
        <taxon>Rhodobacterales</taxon>
        <taxon>Roseobacteraceae</taxon>
        <taxon>Roseovarius</taxon>
    </lineage>
</organism>
<reference evidence="2 3" key="1">
    <citation type="submission" date="2016-11" db="EMBL/GenBank/DDBJ databases">
        <authorList>
            <person name="Varghese N."/>
            <person name="Submissions S."/>
        </authorList>
    </citation>
    <scope>NUCLEOTIDE SEQUENCE [LARGE SCALE GENOMIC DNA]</scope>
    <source>
        <strain evidence="2 3">DSM 28249</strain>
    </source>
</reference>
<sequence>MRKALFFPLILMGCSLLPGGGGGRGGDEPVTSTRGSVCGNPAIKGEVVGSYPDTTQASSGGCGVSSAVRVRSVGGITLSQGSIMNCQTARTLNDWVARDMTPTVGNMGGGATGIRVAAHYACRTRNHQPGGRLSEHAKGRAIDIAAIQLADGSEISVLEDWDKGRKGRVLRKLHRSACGPFGTVLGPESDRHHRDHFHFDTADHGYGPYCR</sequence>
<dbReference type="RefSeq" id="WP_149779899.1">
    <property type="nucleotide sequence ID" value="NZ_FRCB01000006.1"/>
</dbReference>
<dbReference type="Proteomes" id="UP000322545">
    <property type="component" value="Unassembled WGS sequence"/>
</dbReference>
<evidence type="ECO:0000313" key="3">
    <source>
        <dbReference type="Proteomes" id="UP000322545"/>
    </source>
</evidence>
<protein>
    <submittedName>
        <fullName evidence="2">Extensin-like protein C-terminus</fullName>
    </submittedName>
</protein>
<name>A0A1M7HMH1_9RHOB</name>
<keyword evidence="3" id="KW-1185">Reference proteome</keyword>
<gene>
    <name evidence="2" type="ORF">SAMN05443432_10661</name>
</gene>
<feature type="domain" description="Extensin-like C-terminal" evidence="1">
    <location>
        <begin position="54"/>
        <end position="211"/>
    </location>
</feature>
<dbReference type="InterPro" id="IPR009683">
    <property type="entry name" value="Extensin-like_C"/>
</dbReference>
<dbReference type="EMBL" id="FRCB01000006">
    <property type="protein sequence ID" value="SHM29639.1"/>
    <property type="molecule type" value="Genomic_DNA"/>
</dbReference>
<dbReference type="Pfam" id="PF06904">
    <property type="entry name" value="Extensin-like_C"/>
    <property type="match status" value="1"/>
</dbReference>
<evidence type="ECO:0000259" key="1">
    <source>
        <dbReference type="Pfam" id="PF06904"/>
    </source>
</evidence>
<dbReference type="AlphaFoldDB" id="A0A1M7HMH1"/>
<evidence type="ECO:0000313" key="2">
    <source>
        <dbReference type="EMBL" id="SHM29639.1"/>
    </source>
</evidence>
<accession>A0A1M7HMH1</accession>
<proteinExistence type="predicted"/>